<dbReference type="RefSeq" id="WP_147131621.1">
    <property type="nucleotide sequence ID" value="NZ_BJXA01000019.1"/>
</dbReference>
<reference evidence="1 2" key="1">
    <citation type="submission" date="2019-07" db="EMBL/GenBank/DDBJ databases">
        <title>Whole genome shotgun sequence of Nocardia ninae NBRC 108245.</title>
        <authorList>
            <person name="Hosoyama A."/>
            <person name="Uohara A."/>
            <person name="Ohji S."/>
            <person name="Ichikawa N."/>
        </authorList>
    </citation>
    <scope>NUCLEOTIDE SEQUENCE [LARGE SCALE GENOMIC DNA]</scope>
    <source>
        <strain evidence="1 2">NBRC 108245</strain>
    </source>
</reference>
<protein>
    <submittedName>
        <fullName evidence="1">Uncharacterized protein</fullName>
    </submittedName>
</protein>
<accession>A0A511MDY0</accession>
<comment type="caution">
    <text evidence="1">The sequence shown here is derived from an EMBL/GenBank/DDBJ whole genome shotgun (WGS) entry which is preliminary data.</text>
</comment>
<name>A0A511MDY0_9NOCA</name>
<evidence type="ECO:0000313" key="1">
    <source>
        <dbReference type="EMBL" id="GEM38832.1"/>
    </source>
</evidence>
<proteinExistence type="predicted"/>
<dbReference type="Proteomes" id="UP000321424">
    <property type="component" value="Unassembled WGS sequence"/>
</dbReference>
<organism evidence="1 2">
    <name type="scientific">Nocardia ninae NBRC 108245</name>
    <dbReference type="NCBI Taxonomy" id="1210091"/>
    <lineage>
        <taxon>Bacteria</taxon>
        <taxon>Bacillati</taxon>
        <taxon>Actinomycetota</taxon>
        <taxon>Actinomycetes</taxon>
        <taxon>Mycobacteriales</taxon>
        <taxon>Nocardiaceae</taxon>
        <taxon>Nocardia</taxon>
    </lineage>
</organism>
<evidence type="ECO:0000313" key="2">
    <source>
        <dbReference type="Proteomes" id="UP000321424"/>
    </source>
</evidence>
<dbReference type="EMBL" id="BJXA01000019">
    <property type="protein sequence ID" value="GEM38832.1"/>
    <property type="molecule type" value="Genomic_DNA"/>
</dbReference>
<dbReference type="AlphaFoldDB" id="A0A511MDY0"/>
<gene>
    <name evidence="1" type="ORF">NN4_33510</name>
</gene>
<keyword evidence="2" id="KW-1185">Reference proteome</keyword>
<sequence>MAIFDRARQDKLQQELATRPITSGHWLRHMGTIPRYGDIANRIIDASNRPRALVDEELVAAKIELLAALWLRNAAGVMKGRHPRIKWVNIEIVMARSDYSTDLLSKFLSTGEATGCAMNNLLIKYLTNEITGKLLSEVQTGDMDKTTI</sequence>